<comment type="caution">
    <text evidence="2">The sequence shown here is derived from an EMBL/GenBank/DDBJ whole genome shotgun (WGS) entry which is preliminary data.</text>
</comment>
<feature type="transmembrane region" description="Helical" evidence="1">
    <location>
        <begin position="12"/>
        <end position="32"/>
    </location>
</feature>
<name>A0A369WDU1_9GAMM</name>
<dbReference type="PROSITE" id="PS00409">
    <property type="entry name" value="PROKAR_NTER_METHYL"/>
    <property type="match status" value="1"/>
</dbReference>
<accession>A0A369WDU1</accession>
<dbReference type="EMBL" id="QQOH01000004">
    <property type="protein sequence ID" value="RDE18864.1"/>
    <property type="molecule type" value="Genomic_DNA"/>
</dbReference>
<keyword evidence="1" id="KW-1133">Transmembrane helix</keyword>
<organism evidence="2 3">
    <name type="scientific">Motiliproteus coralliicola</name>
    <dbReference type="NCBI Taxonomy" id="2283196"/>
    <lineage>
        <taxon>Bacteria</taxon>
        <taxon>Pseudomonadati</taxon>
        <taxon>Pseudomonadota</taxon>
        <taxon>Gammaproteobacteria</taxon>
        <taxon>Oceanospirillales</taxon>
        <taxon>Oceanospirillaceae</taxon>
        <taxon>Motiliproteus</taxon>
    </lineage>
</organism>
<dbReference type="SUPFAM" id="SSF54523">
    <property type="entry name" value="Pili subunits"/>
    <property type="match status" value="1"/>
</dbReference>
<gene>
    <name evidence="2" type="ORF">DV711_14700</name>
</gene>
<dbReference type="AlphaFoldDB" id="A0A369WDU1"/>
<dbReference type="RefSeq" id="WP_114696479.1">
    <property type="nucleotide sequence ID" value="NZ_QQOH01000004.1"/>
</dbReference>
<dbReference type="NCBIfam" id="TIGR02532">
    <property type="entry name" value="IV_pilin_GFxxxE"/>
    <property type="match status" value="1"/>
</dbReference>
<dbReference type="InterPro" id="IPR012902">
    <property type="entry name" value="N_methyl_site"/>
</dbReference>
<dbReference type="InterPro" id="IPR045584">
    <property type="entry name" value="Pilin-like"/>
</dbReference>
<proteinExistence type="predicted"/>
<evidence type="ECO:0000313" key="3">
    <source>
        <dbReference type="Proteomes" id="UP000253769"/>
    </source>
</evidence>
<protein>
    <submittedName>
        <fullName evidence="2">Prepilin-type N-terminal cleavage/methylation domain-containing protein</fullName>
    </submittedName>
</protein>
<evidence type="ECO:0000313" key="2">
    <source>
        <dbReference type="EMBL" id="RDE18864.1"/>
    </source>
</evidence>
<evidence type="ECO:0000256" key="1">
    <source>
        <dbReference type="SAM" id="Phobius"/>
    </source>
</evidence>
<keyword evidence="1" id="KW-0472">Membrane</keyword>
<keyword evidence="1" id="KW-0812">Transmembrane</keyword>
<dbReference type="Proteomes" id="UP000253769">
    <property type="component" value="Unassembled WGS sequence"/>
</dbReference>
<reference evidence="2 3" key="1">
    <citation type="submission" date="2018-07" db="EMBL/GenBank/DDBJ databases">
        <title>Motiliproteus coralliicola sp. nov., a bacterium isolated from Coral.</title>
        <authorList>
            <person name="Wang G."/>
        </authorList>
    </citation>
    <scope>NUCLEOTIDE SEQUENCE [LARGE SCALE GENOMIC DNA]</scope>
    <source>
        <strain evidence="2 3">C34</strain>
    </source>
</reference>
<dbReference type="OrthoDB" id="5405523at2"/>
<sequence>MQPDLKRRQSGFSLLELVVVGLVILVVATASYRQYMSLVVDAEIAAFNGVRGWLQAGVNLAMSDAISGRAGRRLEDLDGTNPMVLLDSAMVPPSNYLGELSGLAAQQAEPGNWYFDLDQRALFYRFRYRQAMPGFEQAPDDRVGFELKLLRSRADNPNNRDQQTLRLEFIPLY</sequence>
<dbReference type="Pfam" id="PF07963">
    <property type="entry name" value="N_methyl"/>
    <property type="match status" value="1"/>
</dbReference>
<keyword evidence="3" id="KW-1185">Reference proteome</keyword>